<gene>
    <name evidence="1" type="ORF">BU26DRAFT_56613</name>
</gene>
<organism evidence="1 2">
    <name type="scientific">Trematosphaeria pertusa</name>
    <dbReference type="NCBI Taxonomy" id="390896"/>
    <lineage>
        <taxon>Eukaryota</taxon>
        <taxon>Fungi</taxon>
        <taxon>Dikarya</taxon>
        <taxon>Ascomycota</taxon>
        <taxon>Pezizomycotina</taxon>
        <taxon>Dothideomycetes</taxon>
        <taxon>Pleosporomycetidae</taxon>
        <taxon>Pleosporales</taxon>
        <taxon>Massarineae</taxon>
        <taxon>Trematosphaeriaceae</taxon>
        <taxon>Trematosphaeria</taxon>
    </lineage>
</organism>
<accession>A0A6A6I9A8</accession>
<evidence type="ECO:0000313" key="1">
    <source>
        <dbReference type="EMBL" id="KAF2246966.1"/>
    </source>
</evidence>
<dbReference type="GeneID" id="54586805"/>
<sequence>MLLHVRRRHCLGISVAALATSCIHMLPRISQAPTSLSVTSTRVSVVQIAEWPQNLPSILTPNLYPPHRAPSLLSLRAAIDCANNVERDLD</sequence>
<dbReference type="RefSeq" id="XP_033681970.1">
    <property type="nucleotide sequence ID" value="XM_033833475.1"/>
</dbReference>
<protein>
    <submittedName>
        <fullName evidence="1">Uncharacterized protein</fullName>
    </submittedName>
</protein>
<reference evidence="1" key="1">
    <citation type="journal article" date="2020" name="Stud. Mycol.">
        <title>101 Dothideomycetes genomes: a test case for predicting lifestyles and emergence of pathogens.</title>
        <authorList>
            <person name="Haridas S."/>
            <person name="Albert R."/>
            <person name="Binder M."/>
            <person name="Bloem J."/>
            <person name="Labutti K."/>
            <person name="Salamov A."/>
            <person name="Andreopoulos B."/>
            <person name="Baker S."/>
            <person name="Barry K."/>
            <person name="Bills G."/>
            <person name="Bluhm B."/>
            <person name="Cannon C."/>
            <person name="Castanera R."/>
            <person name="Culley D."/>
            <person name="Daum C."/>
            <person name="Ezra D."/>
            <person name="Gonzalez J."/>
            <person name="Henrissat B."/>
            <person name="Kuo A."/>
            <person name="Liang C."/>
            <person name="Lipzen A."/>
            <person name="Lutzoni F."/>
            <person name="Magnuson J."/>
            <person name="Mondo S."/>
            <person name="Nolan M."/>
            <person name="Ohm R."/>
            <person name="Pangilinan J."/>
            <person name="Park H.-J."/>
            <person name="Ramirez L."/>
            <person name="Alfaro M."/>
            <person name="Sun H."/>
            <person name="Tritt A."/>
            <person name="Yoshinaga Y."/>
            <person name="Zwiers L.-H."/>
            <person name="Turgeon B."/>
            <person name="Goodwin S."/>
            <person name="Spatafora J."/>
            <person name="Crous P."/>
            <person name="Grigoriev I."/>
        </authorList>
    </citation>
    <scope>NUCLEOTIDE SEQUENCE</scope>
    <source>
        <strain evidence="1">CBS 122368</strain>
    </source>
</reference>
<dbReference type="EMBL" id="ML987198">
    <property type="protein sequence ID" value="KAF2246966.1"/>
    <property type="molecule type" value="Genomic_DNA"/>
</dbReference>
<dbReference type="Proteomes" id="UP000800094">
    <property type="component" value="Unassembled WGS sequence"/>
</dbReference>
<name>A0A6A6I9A8_9PLEO</name>
<dbReference type="AlphaFoldDB" id="A0A6A6I9A8"/>
<proteinExistence type="predicted"/>
<keyword evidence="2" id="KW-1185">Reference proteome</keyword>
<evidence type="ECO:0000313" key="2">
    <source>
        <dbReference type="Proteomes" id="UP000800094"/>
    </source>
</evidence>
<dbReference type="PROSITE" id="PS51257">
    <property type="entry name" value="PROKAR_LIPOPROTEIN"/>
    <property type="match status" value="1"/>
</dbReference>